<accession>A0A177ANT1</accession>
<dbReference type="Gene3D" id="2.30.30.40">
    <property type="entry name" value="SH3 Domains"/>
    <property type="match status" value="1"/>
</dbReference>
<organism evidence="5 6">
    <name type="scientific">Intoshia linei</name>
    <dbReference type="NCBI Taxonomy" id="1819745"/>
    <lineage>
        <taxon>Eukaryota</taxon>
        <taxon>Metazoa</taxon>
        <taxon>Spiralia</taxon>
        <taxon>Lophotrochozoa</taxon>
        <taxon>Mesozoa</taxon>
        <taxon>Orthonectida</taxon>
        <taxon>Rhopaluridae</taxon>
        <taxon>Intoshia</taxon>
    </lineage>
</organism>
<dbReference type="SUPFAM" id="SSF47031">
    <property type="entry name" value="Second domain of FERM"/>
    <property type="match status" value="1"/>
</dbReference>
<dbReference type="PROSITE" id="PS50057">
    <property type="entry name" value="FERM_3"/>
    <property type="match status" value="1"/>
</dbReference>
<dbReference type="InterPro" id="IPR041793">
    <property type="entry name" value="MyoVII_FERM_C1"/>
</dbReference>
<reference evidence="5 6" key="1">
    <citation type="submission" date="2016-04" db="EMBL/GenBank/DDBJ databases">
        <title>The genome of Intoshia linei affirms orthonectids as highly simplified spiralians.</title>
        <authorList>
            <person name="Mikhailov K.V."/>
            <person name="Slusarev G.S."/>
            <person name="Nikitin M.A."/>
            <person name="Logacheva M.D."/>
            <person name="Penin A."/>
            <person name="Aleoshin V."/>
            <person name="Panchin Y.V."/>
        </authorList>
    </citation>
    <scope>NUCLEOTIDE SEQUENCE [LARGE SCALE GENOMIC DNA]</scope>
    <source>
        <strain evidence="5">Intl2013</strain>
        <tissue evidence="5">Whole animal</tissue>
    </source>
</reference>
<dbReference type="CDD" id="cd14473">
    <property type="entry name" value="FERM_B-lobe"/>
    <property type="match status" value="1"/>
</dbReference>
<dbReference type="Pfam" id="PF00373">
    <property type="entry name" value="FERM_M"/>
    <property type="match status" value="1"/>
</dbReference>
<dbReference type="InterPro" id="IPR035963">
    <property type="entry name" value="FERM_2"/>
</dbReference>
<dbReference type="InterPro" id="IPR001452">
    <property type="entry name" value="SH3_domain"/>
</dbReference>
<gene>
    <name evidence="5" type="ORF">A3Q56_08588</name>
</gene>
<dbReference type="InterPro" id="IPR051567">
    <property type="entry name" value="Unconventional_Myosin_ATPase"/>
</dbReference>
<dbReference type="CDD" id="cd13198">
    <property type="entry name" value="FERM_C1_MyoVII"/>
    <property type="match status" value="1"/>
</dbReference>
<feature type="domain" description="FERM" evidence="4">
    <location>
        <begin position="1"/>
        <end position="216"/>
    </location>
</feature>
<feature type="non-terminal residue" evidence="5">
    <location>
        <position position="372"/>
    </location>
</feature>
<feature type="non-terminal residue" evidence="5">
    <location>
        <position position="1"/>
    </location>
</feature>
<dbReference type="OrthoDB" id="6108017at2759"/>
<dbReference type="PANTHER" id="PTHR22692:SF33">
    <property type="entry name" value="MYOSIN"/>
    <property type="match status" value="1"/>
</dbReference>
<dbReference type="GO" id="GO:0005737">
    <property type="term" value="C:cytoplasm"/>
    <property type="evidence" value="ECO:0007669"/>
    <property type="project" value="UniProtKB-SubCell"/>
</dbReference>
<dbReference type="Proteomes" id="UP000078046">
    <property type="component" value="Unassembled WGS sequence"/>
</dbReference>
<dbReference type="AlphaFoldDB" id="A0A177ANT1"/>
<evidence type="ECO:0000259" key="4">
    <source>
        <dbReference type="PROSITE" id="PS50057"/>
    </source>
</evidence>
<dbReference type="PANTHER" id="PTHR22692">
    <property type="entry name" value="MYOSIN VII, XV"/>
    <property type="match status" value="1"/>
</dbReference>
<protein>
    <submittedName>
        <fullName evidence="5">Uncharacterized protein</fullName>
    </submittedName>
</protein>
<feature type="domain" description="SH3" evidence="3">
    <location>
        <begin position="211"/>
        <end position="280"/>
    </location>
</feature>
<dbReference type="EMBL" id="LWCA01002752">
    <property type="protein sequence ID" value="OAF63707.1"/>
    <property type="molecule type" value="Genomic_DNA"/>
</dbReference>
<proteinExistence type="predicted"/>
<dbReference type="Pfam" id="PF21998">
    <property type="entry name" value="FERM_C1_MyoVII"/>
    <property type="match status" value="1"/>
</dbReference>
<dbReference type="Gene3D" id="2.30.29.30">
    <property type="entry name" value="Pleckstrin-homology domain (PH domain)/Phosphotyrosine-binding domain (PTB)"/>
    <property type="match status" value="1"/>
</dbReference>
<dbReference type="PROSITE" id="PS50002">
    <property type="entry name" value="SH3"/>
    <property type="match status" value="1"/>
</dbReference>
<dbReference type="Gene3D" id="1.20.80.10">
    <property type="match status" value="1"/>
</dbReference>
<dbReference type="InterPro" id="IPR019748">
    <property type="entry name" value="FERM_central"/>
</dbReference>
<keyword evidence="6" id="KW-1185">Reference proteome</keyword>
<keyword evidence="1 2" id="KW-0728">SH3 domain</keyword>
<evidence type="ECO:0000256" key="2">
    <source>
        <dbReference type="PROSITE-ProRule" id="PRU00192"/>
    </source>
</evidence>
<dbReference type="InterPro" id="IPR014352">
    <property type="entry name" value="FERM/acyl-CoA-bd_prot_sf"/>
</dbReference>
<dbReference type="InterPro" id="IPR011993">
    <property type="entry name" value="PH-like_dom_sf"/>
</dbReference>
<evidence type="ECO:0000313" key="6">
    <source>
        <dbReference type="Proteomes" id="UP000078046"/>
    </source>
</evidence>
<comment type="caution">
    <text evidence="5">The sequence shown here is derived from an EMBL/GenBank/DDBJ whole genome shotgun (WGS) entry which is preliminary data.</text>
</comment>
<evidence type="ECO:0000259" key="3">
    <source>
        <dbReference type="PROSITE" id="PS50002"/>
    </source>
</evidence>
<dbReference type="FunFam" id="2.30.29.30:FF:000075">
    <property type="entry name" value="unconventional myosin-VIIa"/>
    <property type="match status" value="1"/>
</dbReference>
<evidence type="ECO:0000313" key="5">
    <source>
        <dbReference type="EMBL" id="OAF63707.1"/>
    </source>
</evidence>
<sequence length="372" mass="42620">WHDPRLDSIATKLIYQQLVRGIRYGEYRCDKDKELAMIAAQQYYIETGGAPTLDTTKLADLLTNYLPDNCLKKGGIGYWIQGICIAYDKLSHNKPTSIALKQDLVAYSKCRWPLLFSRFYDAYKFSGPSLPRNDIVIAVNWTGLYVVDEFEQVLLELNFPEITAVSLSRSGKLNGQSFSLSTVKGDDYTFTSANSSDIHDLLLFFLNGLKSRSRFVVSLQNFDNKGDDNFISYFKGDLLKLVNDTGEAILTQKDSYLFGECIRTGNTGNFTTDTVYVLPTLDKLPNDVLNMFVKHTNNMEKCKTSSKPVVDVEVKYEHTLEKFSVDNMRQNEKRTIYRTLNRRKKSSEIWKHSRDSINNPFLMKLQDQNELS</sequence>
<name>A0A177ANT1_9BILA</name>
<dbReference type="InterPro" id="IPR000299">
    <property type="entry name" value="FERM_domain"/>
</dbReference>
<evidence type="ECO:0000256" key="1">
    <source>
        <dbReference type="ARBA" id="ARBA00022443"/>
    </source>
</evidence>